<evidence type="ECO:0000259" key="3">
    <source>
        <dbReference type="PROSITE" id="PS51186"/>
    </source>
</evidence>
<dbReference type="InterPro" id="IPR000182">
    <property type="entry name" value="GNAT_dom"/>
</dbReference>
<dbReference type="EMBL" id="VUMH01000011">
    <property type="protein sequence ID" value="MSS28552.1"/>
    <property type="molecule type" value="Genomic_DNA"/>
</dbReference>
<keyword evidence="2" id="KW-0012">Acyltransferase</keyword>
<comment type="caution">
    <text evidence="4">The sequence shown here is derived from an EMBL/GenBank/DDBJ whole genome shotgun (WGS) entry which is preliminary data.</text>
</comment>
<sequence>MMITMAERADLERILALQYLAYQSEARLLNNFAIPPLRENVEDLLRQFEGGVVFLKAADEDATLVGSVRARLDQNTVHIGKLMVHPDRQGRGVGTQLLAAVESVMAKTCPQARYELFTSSQSLRNVRLYVRAGYRPVREEEAAPGLRLIFLEK</sequence>
<dbReference type="Proteomes" id="UP000477488">
    <property type="component" value="Unassembled WGS sequence"/>
</dbReference>
<dbReference type="InterPro" id="IPR016181">
    <property type="entry name" value="Acyl_CoA_acyltransferase"/>
</dbReference>
<accession>A0A6L5XN28</accession>
<dbReference type="GO" id="GO:0016747">
    <property type="term" value="F:acyltransferase activity, transferring groups other than amino-acyl groups"/>
    <property type="evidence" value="ECO:0007669"/>
    <property type="project" value="InterPro"/>
</dbReference>
<organism evidence="4 5">
    <name type="scientific">Desulfovibrio porci</name>
    <dbReference type="NCBI Taxonomy" id="2605782"/>
    <lineage>
        <taxon>Bacteria</taxon>
        <taxon>Pseudomonadati</taxon>
        <taxon>Thermodesulfobacteriota</taxon>
        <taxon>Desulfovibrionia</taxon>
        <taxon>Desulfovibrionales</taxon>
        <taxon>Desulfovibrionaceae</taxon>
        <taxon>Desulfovibrio</taxon>
    </lineage>
</organism>
<evidence type="ECO:0000313" key="4">
    <source>
        <dbReference type="EMBL" id="MSS28552.1"/>
    </source>
</evidence>
<evidence type="ECO:0000256" key="2">
    <source>
        <dbReference type="ARBA" id="ARBA00023315"/>
    </source>
</evidence>
<reference evidence="4 5" key="1">
    <citation type="submission" date="2019-09" db="EMBL/GenBank/DDBJ databases">
        <title>In-depth cultivation of the pig gut microbiome towards novel bacterial diversity and tailored functional studies.</title>
        <authorList>
            <person name="Wylensek D."/>
            <person name="Hitch T.C.A."/>
            <person name="Clavel T."/>
        </authorList>
    </citation>
    <scope>NUCLEOTIDE SEQUENCE [LARGE SCALE GENOMIC DNA]</scope>
    <source>
        <strain evidence="4 5">PG-178-WT-4</strain>
    </source>
</reference>
<evidence type="ECO:0000256" key="1">
    <source>
        <dbReference type="ARBA" id="ARBA00022679"/>
    </source>
</evidence>
<name>A0A6L5XN28_9BACT</name>
<dbReference type="PANTHER" id="PTHR43800:SF1">
    <property type="entry name" value="PEPTIDYL-LYSINE N-ACETYLTRANSFERASE YJAB"/>
    <property type="match status" value="1"/>
</dbReference>
<feature type="domain" description="N-acetyltransferase" evidence="3">
    <location>
        <begin position="1"/>
        <end position="153"/>
    </location>
</feature>
<evidence type="ECO:0000313" key="5">
    <source>
        <dbReference type="Proteomes" id="UP000477488"/>
    </source>
</evidence>
<protein>
    <submittedName>
        <fullName evidence="4">GNAT family N-acetyltransferase</fullName>
    </submittedName>
</protein>
<dbReference type="PROSITE" id="PS51186">
    <property type="entry name" value="GNAT"/>
    <property type="match status" value="1"/>
</dbReference>
<dbReference type="Pfam" id="PF13673">
    <property type="entry name" value="Acetyltransf_10"/>
    <property type="match status" value="1"/>
</dbReference>
<dbReference type="SUPFAM" id="SSF55729">
    <property type="entry name" value="Acyl-CoA N-acyltransferases (Nat)"/>
    <property type="match status" value="1"/>
</dbReference>
<dbReference type="Gene3D" id="3.40.630.30">
    <property type="match status" value="1"/>
</dbReference>
<proteinExistence type="predicted"/>
<keyword evidence="5" id="KW-1185">Reference proteome</keyword>
<dbReference type="CDD" id="cd04301">
    <property type="entry name" value="NAT_SF"/>
    <property type="match status" value="1"/>
</dbReference>
<dbReference type="PANTHER" id="PTHR43800">
    <property type="entry name" value="PEPTIDYL-LYSINE N-ACETYLTRANSFERASE YJAB"/>
    <property type="match status" value="1"/>
</dbReference>
<dbReference type="AlphaFoldDB" id="A0A6L5XN28"/>
<gene>
    <name evidence="4" type="ORF">FYJ44_11025</name>
</gene>
<keyword evidence="1 4" id="KW-0808">Transferase</keyword>